<name>A0A4P9WPU7_9FUNG</name>
<evidence type="ECO:0000313" key="3">
    <source>
        <dbReference type="Proteomes" id="UP000269721"/>
    </source>
</evidence>
<dbReference type="EMBL" id="KZ993987">
    <property type="protein sequence ID" value="RKO94163.1"/>
    <property type="molecule type" value="Genomic_DNA"/>
</dbReference>
<accession>A0A4P9WPU7</accession>
<feature type="region of interest" description="Disordered" evidence="1">
    <location>
        <begin position="1"/>
        <end position="61"/>
    </location>
</feature>
<dbReference type="AlphaFoldDB" id="A0A4P9WPU7"/>
<proteinExistence type="predicted"/>
<evidence type="ECO:0000256" key="1">
    <source>
        <dbReference type="SAM" id="MobiDB-lite"/>
    </source>
</evidence>
<evidence type="ECO:0000313" key="2">
    <source>
        <dbReference type="EMBL" id="RKO94163.1"/>
    </source>
</evidence>
<sequence length="212" mass="21076">MLRSPGLSVEDRTIETAGKSAPAAGARAKGQPLASTSLESAATSASANGATAAARGKGKSQPCVLVLSDTIAKSTSAEACAAAANGKAGAKFASAGATSAEGNGKGHPSPSGSQGSQGTAENSSAAASHKGDGNPSMSTLGETAPRSAPLLLTIARESAADFNAILEVSDSAPLSRRRQHCPDPKGQPNVTSSACYAVDYLAHRQQALWFNI</sequence>
<feature type="region of interest" description="Disordered" evidence="1">
    <location>
        <begin position="91"/>
        <end position="143"/>
    </location>
</feature>
<feature type="compositionally biased region" description="Low complexity" evidence="1">
    <location>
        <begin position="17"/>
        <end position="54"/>
    </location>
</feature>
<keyword evidence="3" id="KW-1185">Reference proteome</keyword>
<feature type="compositionally biased region" description="Low complexity" evidence="1">
    <location>
        <begin position="91"/>
        <end position="118"/>
    </location>
</feature>
<dbReference type="Proteomes" id="UP000269721">
    <property type="component" value="Unassembled WGS sequence"/>
</dbReference>
<gene>
    <name evidence="2" type="ORF">BDK51DRAFT_44035</name>
</gene>
<protein>
    <submittedName>
        <fullName evidence="2">Uncharacterized protein</fullName>
    </submittedName>
</protein>
<reference evidence="3" key="1">
    <citation type="journal article" date="2018" name="Nat. Microbiol.">
        <title>Leveraging single-cell genomics to expand the fungal tree of life.</title>
        <authorList>
            <person name="Ahrendt S.R."/>
            <person name="Quandt C.A."/>
            <person name="Ciobanu D."/>
            <person name="Clum A."/>
            <person name="Salamov A."/>
            <person name="Andreopoulos B."/>
            <person name="Cheng J.F."/>
            <person name="Woyke T."/>
            <person name="Pelin A."/>
            <person name="Henrissat B."/>
            <person name="Reynolds N.K."/>
            <person name="Benny G.L."/>
            <person name="Smith M.E."/>
            <person name="James T.Y."/>
            <person name="Grigoriev I.V."/>
        </authorList>
    </citation>
    <scope>NUCLEOTIDE SEQUENCE [LARGE SCALE GENOMIC DNA]</scope>
</reference>
<organism evidence="2 3">
    <name type="scientific">Blyttiomyces helicus</name>
    <dbReference type="NCBI Taxonomy" id="388810"/>
    <lineage>
        <taxon>Eukaryota</taxon>
        <taxon>Fungi</taxon>
        <taxon>Fungi incertae sedis</taxon>
        <taxon>Chytridiomycota</taxon>
        <taxon>Chytridiomycota incertae sedis</taxon>
        <taxon>Chytridiomycetes</taxon>
        <taxon>Chytridiomycetes incertae sedis</taxon>
        <taxon>Blyttiomyces</taxon>
    </lineage>
</organism>